<dbReference type="Bgee" id="ENSORLG00000029100">
    <property type="expression patterns" value="Expressed in mesonephros and 8 other cell types or tissues"/>
</dbReference>
<dbReference type="GeneTree" id="ENSGT00940000176947"/>
<feature type="chain" id="PRO_5017381598" description="UMOD/GP2/OIT3-like D8C domain-containing protein" evidence="3">
    <location>
        <begin position="22"/>
        <end position="185"/>
    </location>
</feature>
<dbReference type="Proteomes" id="UP000001038">
    <property type="component" value="Chromosome 18"/>
</dbReference>
<feature type="domain" description="UMOD/GP2/OIT3-like D8C" evidence="4">
    <location>
        <begin position="75"/>
        <end position="160"/>
    </location>
</feature>
<name>A0A3B3HZN8_ORYLA</name>
<accession>A0A3B3HZN8</accession>
<dbReference type="AlphaFoldDB" id="A0A3B3HZN8"/>
<dbReference type="Pfam" id="PF23283">
    <property type="entry name" value="D8C_UMOD"/>
    <property type="match status" value="1"/>
</dbReference>
<evidence type="ECO:0000256" key="2">
    <source>
        <dbReference type="ARBA" id="ARBA00023157"/>
    </source>
</evidence>
<feature type="signal peptide" evidence="3">
    <location>
        <begin position="1"/>
        <end position="21"/>
    </location>
</feature>
<dbReference type="Ensembl" id="ENSORLT00000033132.1">
    <property type="protein sequence ID" value="ENSORLP00000037176.1"/>
    <property type="gene ID" value="ENSORLG00000029100.1"/>
</dbReference>
<keyword evidence="2" id="KW-1015">Disulfide bond</keyword>
<dbReference type="InterPro" id="IPR057774">
    <property type="entry name" value="D8C_UMOD/GP2/OIT3-like"/>
</dbReference>
<evidence type="ECO:0000259" key="4">
    <source>
        <dbReference type="Pfam" id="PF23283"/>
    </source>
</evidence>
<sequence>QQFAWFLWFSLACFLLSTSYHRHLPCGETFCAPDLNCFINNGSAQCVDPCEHYTAVSDWSPINGCGGRIVQGGWYSFFLGQTRAQITETCEDTCGTSPYLKLAEPHPTEYNQSVTLPLCHTYIDNCCYYSPYFMKAKLCYGDFYVYKLFDQSSCYYPYCTGNVFFLIHHQTLDEKATQPGHWICS</sequence>
<reference evidence="5 6" key="1">
    <citation type="journal article" date="2007" name="Nature">
        <title>The medaka draft genome and insights into vertebrate genome evolution.</title>
        <authorList>
            <person name="Kasahara M."/>
            <person name="Naruse K."/>
            <person name="Sasaki S."/>
            <person name="Nakatani Y."/>
            <person name="Qu W."/>
            <person name="Ahsan B."/>
            <person name="Yamada T."/>
            <person name="Nagayasu Y."/>
            <person name="Doi K."/>
            <person name="Kasai Y."/>
            <person name="Jindo T."/>
            <person name="Kobayashi D."/>
            <person name="Shimada A."/>
            <person name="Toyoda A."/>
            <person name="Kuroki Y."/>
            <person name="Fujiyama A."/>
            <person name="Sasaki T."/>
            <person name="Shimizu A."/>
            <person name="Asakawa S."/>
            <person name="Shimizu N."/>
            <person name="Hashimoto S."/>
            <person name="Yang J."/>
            <person name="Lee Y."/>
            <person name="Matsushima K."/>
            <person name="Sugano S."/>
            <person name="Sakaizumi M."/>
            <person name="Narita T."/>
            <person name="Ohishi K."/>
            <person name="Haga S."/>
            <person name="Ohta F."/>
            <person name="Nomoto H."/>
            <person name="Nogata K."/>
            <person name="Morishita T."/>
            <person name="Endo T."/>
            <person name="Shin-I T."/>
            <person name="Takeda H."/>
            <person name="Morishita S."/>
            <person name="Kohara Y."/>
        </authorList>
    </citation>
    <scope>NUCLEOTIDE SEQUENCE [LARGE SCALE GENOMIC DNA]</scope>
    <source>
        <strain evidence="5 6">Hd-rR</strain>
    </source>
</reference>
<reference evidence="5" key="3">
    <citation type="submission" date="2025-09" db="UniProtKB">
        <authorList>
            <consortium name="Ensembl"/>
        </authorList>
    </citation>
    <scope>IDENTIFICATION</scope>
    <source>
        <strain evidence="5">Hd-rR</strain>
    </source>
</reference>
<proteinExistence type="predicted"/>
<dbReference type="InParanoid" id="A0A3B3HZN8"/>
<evidence type="ECO:0000256" key="3">
    <source>
        <dbReference type="SAM" id="SignalP"/>
    </source>
</evidence>
<protein>
    <recommendedName>
        <fullName evidence="4">UMOD/GP2/OIT3-like D8C domain-containing protein</fullName>
    </recommendedName>
</protein>
<organism evidence="5 6">
    <name type="scientific">Oryzias latipes</name>
    <name type="common">Japanese rice fish</name>
    <name type="synonym">Japanese killifish</name>
    <dbReference type="NCBI Taxonomy" id="8090"/>
    <lineage>
        <taxon>Eukaryota</taxon>
        <taxon>Metazoa</taxon>
        <taxon>Chordata</taxon>
        <taxon>Craniata</taxon>
        <taxon>Vertebrata</taxon>
        <taxon>Euteleostomi</taxon>
        <taxon>Actinopterygii</taxon>
        <taxon>Neopterygii</taxon>
        <taxon>Teleostei</taxon>
        <taxon>Neoteleostei</taxon>
        <taxon>Acanthomorphata</taxon>
        <taxon>Ovalentaria</taxon>
        <taxon>Atherinomorphae</taxon>
        <taxon>Beloniformes</taxon>
        <taxon>Adrianichthyidae</taxon>
        <taxon>Oryziinae</taxon>
        <taxon>Oryzias</taxon>
    </lineage>
</organism>
<evidence type="ECO:0000256" key="1">
    <source>
        <dbReference type="ARBA" id="ARBA00022729"/>
    </source>
</evidence>
<keyword evidence="1 3" id="KW-0732">Signal</keyword>
<reference evidence="5" key="2">
    <citation type="submission" date="2025-08" db="UniProtKB">
        <authorList>
            <consortium name="Ensembl"/>
        </authorList>
    </citation>
    <scope>IDENTIFICATION</scope>
    <source>
        <strain evidence="5">Hd-rR</strain>
    </source>
</reference>
<evidence type="ECO:0000313" key="5">
    <source>
        <dbReference type="Ensembl" id="ENSORLP00000037176.1"/>
    </source>
</evidence>
<evidence type="ECO:0000313" key="6">
    <source>
        <dbReference type="Proteomes" id="UP000001038"/>
    </source>
</evidence>
<keyword evidence="6" id="KW-1185">Reference proteome</keyword>